<dbReference type="InterPro" id="IPR009056">
    <property type="entry name" value="Cyt_c-like_dom"/>
</dbReference>
<keyword evidence="3 4" id="KW-0408">Iron</keyword>
<keyword evidence="5" id="KW-0732">Signal</keyword>
<protein>
    <recommendedName>
        <fullName evidence="6">Cytochrome c domain-containing protein</fullName>
    </recommendedName>
</protein>
<organism evidence="7 8">
    <name type="scientific">Lamprobacter modestohalophilus</name>
    <dbReference type="NCBI Taxonomy" id="1064514"/>
    <lineage>
        <taxon>Bacteria</taxon>
        <taxon>Pseudomonadati</taxon>
        <taxon>Pseudomonadota</taxon>
        <taxon>Gammaproteobacteria</taxon>
        <taxon>Chromatiales</taxon>
        <taxon>Chromatiaceae</taxon>
        <taxon>Lamprobacter</taxon>
    </lineage>
</organism>
<dbReference type="GO" id="GO:0009055">
    <property type="term" value="F:electron transfer activity"/>
    <property type="evidence" value="ECO:0007669"/>
    <property type="project" value="InterPro"/>
</dbReference>
<proteinExistence type="predicted"/>
<evidence type="ECO:0000313" key="7">
    <source>
        <dbReference type="EMBL" id="MBK1618816.1"/>
    </source>
</evidence>
<dbReference type="InterPro" id="IPR050597">
    <property type="entry name" value="Cytochrome_c_Oxidase_Subunit"/>
</dbReference>
<accession>A0A9X0W8G5</accession>
<name>A0A9X0W8G5_9GAMM</name>
<feature type="chain" id="PRO_5040997408" description="Cytochrome c domain-containing protein" evidence="5">
    <location>
        <begin position="36"/>
        <end position="230"/>
    </location>
</feature>
<dbReference type="GO" id="GO:0020037">
    <property type="term" value="F:heme binding"/>
    <property type="evidence" value="ECO:0007669"/>
    <property type="project" value="InterPro"/>
</dbReference>
<dbReference type="PROSITE" id="PS51007">
    <property type="entry name" value="CYTC"/>
    <property type="match status" value="2"/>
</dbReference>
<evidence type="ECO:0000259" key="6">
    <source>
        <dbReference type="PROSITE" id="PS51007"/>
    </source>
</evidence>
<dbReference type="Gene3D" id="1.10.760.10">
    <property type="entry name" value="Cytochrome c-like domain"/>
    <property type="match status" value="2"/>
</dbReference>
<evidence type="ECO:0000256" key="2">
    <source>
        <dbReference type="ARBA" id="ARBA00022723"/>
    </source>
</evidence>
<dbReference type="AlphaFoldDB" id="A0A9X0W8G5"/>
<dbReference type="PANTHER" id="PTHR33751">
    <property type="entry name" value="CBB3-TYPE CYTOCHROME C OXIDASE SUBUNIT FIXP"/>
    <property type="match status" value="1"/>
</dbReference>
<evidence type="ECO:0000256" key="4">
    <source>
        <dbReference type="PROSITE-ProRule" id="PRU00433"/>
    </source>
</evidence>
<comment type="caution">
    <text evidence="7">The sequence shown here is derived from an EMBL/GenBank/DDBJ whole genome shotgun (WGS) entry which is preliminary data.</text>
</comment>
<gene>
    <name evidence="7" type="ORF">CKO42_10300</name>
</gene>
<feature type="domain" description="Cytochrome c" evidence="6">
    <location>
        <begin position="150"/>
        <end position="225"/>
    </location>
</feature>
<evidence type="ECO:0000256" key="3">
    <source>
        <dbReference type="ARBA" id="ARBA00023004"/>
    </source>
</evidence>
<dbReference type="GO" id="GO:0046872">
    <property type="term" value="F:metal ion binding"/>
    <property type="evidence" value="ECO:0007669"/>
    <property type="project" value="UniProtKB-KW"/>
</dbReference>
<evidence type="ECO:0000256" key="1">
    <source>
        <dbReference type="ARBA" id="ARBA00022617"/>
    </source>
</evidence>
<dbReference type="SUPFAM" id="SSF46626">
    <property type="entry name" value="Cytochrome c"/>
    <property type="match status" value="2"/>
</dbReference>
<dbReference type="Proteomes" id="UP001138768">
    <property type="component" value="Unassembled WGS sequence"/>
</dbReference>
<dbReference type="PANTHER" id="PTHR33751:SF11">
    <property type="entry name" value="BLL4483 PROTEIN"/>
    <property type="match status" value="1"/>
</dbReference>
<feature type="domain" description="Cytochrome c" evidence="6">
    <location>
        <begin position="45"/>
        <end position="126"/>
    </location>
</feature>
<evidence type="ECO:0000256" key="5">
    <source>
        <dbReference type="SAM" id="SignalP"/>
    </source>
</evidence>
<dbReference type="Pfam" id="PF00034">
    <property type="entry name" value="Cytochrom_C"/>
    <property type="match status" value="1"/>
</dbReference>
<feature type="signal peptide" evidence="5">
    <location>
        <begin position="1"/>
        <end position="35"/>
    </location>
</feature>
<reference evidence="7 8" key="1">
    <citation type="journal article" date="2020" name="Microorganisms">
        <title>Osmotic Adaptation and Compatible Solute Biosynthesis of Phototrophic Bacteria as Revealed from Genome Analyses.</title>
        <authorList>
            <person name="Imhoff J.F."/>
            <person name="Rahn T."/>
            <person name="Kunzel S."/>
            <person name="Keller A."/>
            <person name="Neulinger S.C."/>
        </authorList>
    </citation>
    <scope>NUCLEOTIDE SEQUENCE [LARGE SCALE GENOMIC DNA]</scope>
    <source>
        <strain evidence="7 8">DSM 25653</strain>
    </source>
</reference>
<evidence type="ECO:0000313" key="8">
    <source>
        <dbReference type="Proteomes" id="UP001138768"/>
    </source>
</evidence>
<keyword evidence="2 4" id="KW-0479">Metal-binding</keyword>
<dbReference type="EMBL" id="NRRY01000014">
    <property type="protein sequence ID" value="MBK1618816.1"/>
    <property type="molecule type" value="Genomic_DNA"/>
</dbReference>
<keyword evidence="8" id="KW-1185">Reference proteome</keyword>
<keyword evidence="1 4" id="KW-0349">Heme</keyword>
<dbReference type="InterPro" id="IPR036909">
    <property type="entry name" value="Cyt_c-like_dom_sf"/>
</dbReference>
<sequence>MSTLMFRTMPPRKRPSLGSALCALLLLATANAAFAETEGKSESEQAPMTGDAIYRYCQSCHGEQGAGGEAGKYPRIAGLPADYIDKQLHDFKAQRRVNKPMIPIFKHHRFDETVIDLVAEYIATMRPPELALWPYQPSEAALADYGSKQALASAGAERYQADCASCHGDDGDGSLGNGPPLIDQYPAYLSKQISDFAAGRREHAAAEQCGAPDAAESEALIFHLVELGKG</sequence>
<dbReference type="Pfam" id="PF13442">
    <property type="entry name" value="Cytochrome_CBB3"/>
    <property type="match status" value="1"/>
</dbReference>